<comment type="similarity">
    <text evidence="1">Belongs to the LysR transcriptional regulatory family.</text>
</comment>
<sequence>MLTDLDDLALFVSVADQGGFSAAARALGIPKSRVSRRLAGLETRLDLRLLERSTRRVSITPAGEEVLAHARAALAQTEAISALAARRHAEPQGLIRASCPVGAERPLADALPGFLNAHPRMRVHLMLTNRRVDLIEEGIDVAIRVRPKVEGEADFHARIIGPSHAVLVASPDLLDAAGRPDRPDALAGQPLLDRAERPRRVSWPLRGPDGETVRLTGEPRLSTGDFAALRRAAEAGLGLCLLPISECVDALETGRLEHVCRDWSSEAGIMHLVYPSRRGLLPAMRAFIDFAADTLAESLSAAEAPCRRRAAEATAARA</sequence>
<dbReference type="GO" id="GO:0006351">
    <property type="term" value="P:DNA-templated transcription"/>
    <property type="evidence" value="ECO:0007669"/>
    <property type="project" value="TreeGrafter"/>
</dbReference>
<evidence type="ECO:0000259" key="5">
    <source>
        <dbReference type="PROSITE" id="PS50931"/>
    </source>
</evidence>
<dbReference type="AlphaFoldDB" id="A0A1H2YQF1"/>
<dbReference type="GO" id="GO:0043565">
    <property type="term" value="F:sequence-specific DNA binding"/>
    <property type="evidence" value="ECO:0007669"/>
    <property type="project" value="TreeGrafter"/>
</dbReference>
<keyword evidence="2" id="KW-0805">Transcription regulation</keyword>
<evidence type="ECO:0000313" key="6">
    <source>
        <dbReference type="EMBL" id="SDX07058.1"/>
    </source>
</evidence>
<accession>A0A1H2YQF1</accession>
<gene>
    <name evidence="6" type="ORF">SAMN05444336_103205</name>
</gene>
<dbReference type="PANTHER" id="PTHR30537">
    <property type="entry name" value="HTH-TYPE TRANSCRIPTIONAL REGULATOR"/>
    <property type="match status" value="1"/>
</dbReference>
<keyword evidence="7" id="KW-1185">Reference proteome</keyword>
<protein>
    <submittedName>
        <fullName evidence="6">DNA-binding transcriptional regulator, LysR family</fullName>
    </submittedName>
</protein>
<keyword evidence="4" id="KW-0804">Transcription</keyword>
<keyword evidence="3 6" id="KW-0238">DNA-binding</keyword>
<name>A0A1H2YQF1_9RHOB</name>
<organism evidence="6 7">
    <name type="scientific">Albimonas donghaensis</name>
    <dbReference type="NCBI Taxonomy" id="356660"/>
    <lineage>
        <taxon>Bacteria</taxon>
        <taxon>Pseudomonadati</taxon>
        <taxon>Pseudomonadota</taxon>
        <taxon>Alphaproteobacteria</taxon>
        <taxon>Rhodobacterales</taxon>
        <taxon>Paracoccaceae</taxon>
        <taxon>Albimonas</taxon>
    </lineage>
</organism>
<dbReference type="InterPro" id="IPR000847">
    <property type="entry name" value="LysR_HTH_N"/>
</dbReference>
<dbReference type="Pfam" id="PF00126">
    <property type="entry name" value="HTH_1"/>
    <property type="match status" value="1"/>
</dbReference>
<dbReference type="InterPro" id="IPR036388">
    <property type="entry name" value="WH-like_DNA-bd_sf"/>
</dbReference>
<evidence type="ECO:0000256" key="2">
    <source>
        <dbReference type="ARBA" id="ARBA00023015"/>
    </source>
</evidence>
<dbReference type="GO" id="GO:0003700">
    <property type="term" value="F:DNA-binding transcription factor activity"/>
    <property type="evidence" value="ECO:0007669"/>
    <property type="project" value="InterPro"/>
</dbReference>
<dbReference type="EMBL" id="FNMZ01000003">
    <property type="protein sequence ID" value="SDX07058.1"/>
    <property type="molecule type" value="Genomic_DNA"/>
</dbReference>
<evidence type="ECO:0000313" key="7">
    <source>
        <dbReference type="Proteomes" id="UP000199118"/>
    </source>
</evidence>
<dbReference type="InterPro" id="IPR058163">
    <property type="entry name" value="LysR-type_TF_proteobact-type"/>
</dbReference>
<dbReference type="Gene3D" id="1.10.10.10">
    <property type="entry name" value="Winged helix-like DNA-binding domain superfamily/Winged helix DNA-binding domain"/>
    <property type="match status" value="1"/>
</dbReference>
<dbReference type="Gene3D" id="3.40.190.290">
    <property type="match status" value="1"/>
</dbReference>
<evidence type="ECO:0000256" key="1">
    <source>
        <dbReference type="ARBA" id="ARBA00009437"/>
    </source>
</evidence>
<dbReference type="Pfam" id="PF03466">
    <property type="entry name" value="LysR_substrate"/>
    <property type="match status" value="1"/>
</dbReference>
<dbReference type="SUPFAM" id="SSF46785">
    <property type="entry name" value="Winged helix' DNA-binding domain"/>
    <property type="match status" value="1"/>
</dbReference>
<reference evidence="6 7" key="1">
    <citation type="submission" date="2016-10" db="EMBL/GenBank/DDBJ databases">
        <authorList>
            <person name="de Groot N.N."/>
        </authorList>
    </citation>
    <scope>NUCLEOTIDE SEQUENCE [LARGE SCALE GENOMIC DNA]</scope>
    <source>
        <strain evidence="6 7">DSM 17890</strain>
    </source>
</reference>
<dbReference type="InterPro" id="IPR036390">
    <property type="entry name" value="WH_DNA-bd_sf"/>
</dbReference>
<dbReference type="SUPFAM" id="SSF53850">
    <property type="entry name" value="Periplasmic binding protein-like II"/>
    <property type="match status" value="1"/>
</dbReference>
<feature type="domain" description="HTH lysR-type" evidence="5">
    <location>
        <begin position="3"/>
        <end position="60"/>
    </location>
</feature>
<dbReference type="STRING" id="356660.SAMN05444336_103205"/>
<evidence type="ECO:0000256" key="3">
    <source>
        <dbReference type="ARBA" id="ARBA00023125"/>
    </source>
</evidence>
<dbReference type="InterPro" id="IPR005119">
    <property type="entry name" value="LysR_subst-bd"/>
</dbReference>
<proteinExistence type="inferred from homology"/>
<dbReference type="PROSITE" id="PS50931">
    <property type="entry name" value="HTH_LYSR"/>
    <property type="match status" value="1"/>
</dbReference>
<dbReference type="PANTHER" id="PTHR30537:SF31">
    <property type="entry name" value="TRANSCRIPTIONAL REGULATOR, LYSR FAMILY"/>
    <property type="match status" value="1"/>
</dbReference>
<dbReference type="FunFam" id="1.10.10.10:FF:000001">
    <property type="entry name" value="LysR family transcriptional regulator"/>
    <property type="match status" value="1"/>
</dbReference>
<dbReference type="Proteomes" id="UP000199118">
    <property type="component" value="Unassembled WGS sequence"/>
</dbReference>
<evidence type="ECO:0000256" key="4">
    <source>
        <dbReference type="ARBA" id="ARBA00023163"/>
    </source>
</evidence>